<evidence type="ECO:0000313" key="3">
    <source>
        <dbReference type="Proteomes" id="UP000510621"/>
    </source>
</evidence>
<accession>A0A7L6AUM7</accession>
<dbReference type="InterPro" id="IPR002716">
    <property type="entry name" value="PIN_dom"/>
</dbReference>
<keyword evidence="3" id="KW-1185">Reference proteome</keyword>
<dbReference type="EMBL" id="CP059265">
    <property type="protein sequence ID" value="QLQ32657.1"/>
    <property type="molecule type" value="Genomic_DNA"/>
</dbReference>
<dbReference type="SUPFAM" id="SSF88723">
    <property type="entry name" value="PIN domain-like"/>
    <property type="match status" value="1"/>
</dbReference>
<dbReference type="CDD" id="cd09854">
    <property type="entry name" value="PIN_VapC-like"/>
    <property type="match status" value="1"/>
</dbReference>
<organism evidence="2 3">
    <name type="scientific">Candidatus Thiothrix singaporensis</name>
    <dbReference type="NCBI Taxonomy" id="2799669"/>
    <lineage>
        <taxon>Bacteria</taxon>
        <taxon>Pseudomonadati</taxon>
        <taxon>Pseudomonadota</taxon>
        <taxon>Gammaproteobacteria</taxon>
        <taxon>Thiotrichales</taxon>
        <taxon>Thiotrichaceae</taxon>
        <taxon>Thiothrix</taxon>
    </lineage>
</organism>
<name>A0A7L6AUM7_9GAMM</name>
<feature type="domain" description="PIN" evidence="1">
    <location>
        <begin position="6"/>
        <end position="126"/>
    </location>
</feature>
<dbReference type="KEGG" id="this:HZT40_14880"/>
<proteinExistence type="predicted"/>
<gene>
    <name evidence="2" type="ORF">HZT40_14880</name>
</gene>
<evidence type="ECO:0000259" key="1">
    <source>
        <dbReference type="Pfam" id="PF01850"/>
    </source>
</evidence>
<evidence type="ECO:0000313" key="2">
    <source>
        <dbReference type="EMBL" id="QLQ32657.1"/>
    </source>
</evidence>
<dbReference type="InterPro" id="IPR029060">
    <property type="entry name" value="PIN-like_dom_sf"/>
</dbReference>
<dbReference type="AlphaFoldDB" id="A0A7L6AUM7"/>
<reference evidence="2" key="1">
    <citation type="submission" date="2020-06" db="EMBL/GenBank/DDBJ databases">
        <title>Analysis procedures for assessing recovery of high quality, complete, closed genomes from Nanopore long read metagenome sequencing.</title>
        <authorList>
            <person name="Bessarab I."/>
            <person name="Arumugam K."/>
            <person name="Haryono M."/>
            <person name="Liu X."/>
            <person name="Roy S."/>
            <person name="Zuniga-Montanez R.E."/>
            <person name="Qiu G."/>
            <person name="Drautz-Moses D.I."/>
            <person name="Law Y.Y."/>
            <person name="Wuertz S."/>
            <person name="Lauro F.M."/>
            <person name="Huson D.H."/>
            <person name="Williams R.B."/>
        </authorList>
    </citation>
    <scope>NUCLEOTIDE SEQUENCE [LARGE SCALE GENOMIC DNA]</scope>
    <source>
        <strain evidence="2">SSD2</strain>
    </source>
</reference>
<sequence length="145" mass="16295">MMGRRVFVDANIINDIYDQKRRFHEASYQCLEYCLKHDVALVTSCDIVTTVYYITTKSQDAQKALEALAQVNDIFEIAPFGNALLAEAIQLMQQDVDYVDLEDTLQFVMARQVGCDLILTNDGSFVAKGLQTVSSPDFIRQKTAG</sequence>
<dbReference type="Pfam" id="PF01850">
    <property type="entry name" value="PIN"/>
    <property type="match status" value="1"/>
</dbReference>
<dbReference type="Gene3D" id="3.40.50.1010">
    <property type="entry name" value="5'-nuclease"/>
    <property type="match status" value="1"/>
</dbReference>
<protein>
    <submittedName>
        <fullName evidence="2">Type II toxin-antitoxin system VapC family toxin</fullName>
    </submittedName>
</protein>
<dbReference type="Proteomes" id="UP000510621">
    <property type="component" value="Chromosome"/>
</dbReference>